<gene>
    <name evidence="12" type="ORF">L1F33_08815</name>
</gene>
<protein>
    <submittedName>
        <fullName evidence="12">Insulinase family protein</fullName>
    </submittedName>
</protein>
<dbReference type="InterPro" id="IPR007863">
    <property type="entry name" value="Peptidase_M16_C"/>
</dbReference>
<keyword evidence="5" id="KW-0378">Hydrolase</keyword>
<dbReference type="RefSeq" id="WP_265557527.1">
    <property type="nucleotide sequence ID" value="NZ_CP092471.1"/>
</dbReference>
<evidence type="ECO:0000256" key="9">
    <source>
        <dbReference type="SAM" id="SignalP"/>
    </source>
</evidence>
<evidence type="ECO:0000259" key="11">
    <source>
        <dbReference type="Pfam" id="PF05193"/>
    </source>
</evidence>
<dbReference type="Proteomes" id="UP001065265">
    <property type="component" value="Chromosome"/>
</dbReference>
<dbReference type="PROSITE" id="PS00143">
    <property type="entry name" value="INSULINASE"/>
    <property type="match status" value="1"/>
</dbReference>
<evidence type="ECO:0000256" key="4">
    <source>
        <dbReference type="ARBA" id="ARBA00022723"/>
    </source>
</evidence>
<evidence type="ECO:0000256" key="7">
    <source>
        <dbReference type="ARBA" id="ARBA00023049"/>
    </source>
</evidence>
<evidence type="ECO:0000256" key="8">
    <source>
        <dbReference type="RuleBase" id="RU004447"/>
    </source>
</evidence>
<comment type="cofactor">
    <cofactor evidence="1">
        <name>Zn(2+)</name>
        <dbReference type="ChEBI" id="CHEBI:29105"/>
    </cofactor>
</comment>
<name>A0ABY5SV37_9SPHN</name>
<keyword evidence="13" id="KW-1185">Reference proteome</keyword>
<feature type="chain" id="PRO_5045858050" evidence="9">
    <location>
        <begin position="23"/>
        <end position="950"/>
    </location>
</feature>
<proteinExistence type="inferred from homology"/>
<evidence type="ECO:0000256" key="3">
    <source>
        <dbReference type="ARBA" id="ARBA00022670"/>
    </source>
</evidence>
<feature type="domain" description="Peptidase M16 C-terminal" evidence="11">
    <location>
        <begin position="228"/>
        <end position="402"/>
    </location>
</feature>
<feature type="domain" description="Peptidase M16 C-terminal" evidence="11">
    <location>
        <begin position="699"/>
        <end position="879"/>
    </location>
</feature>
<dbReference type="InterPro" id="IPR011765">
    <property type="entry name" value="Pept_M16_N"/>
</dbReference>
<accession>A0ABY5SV37</accession>
<feature type="domain" description="Peptidase M16 N-terminal" evidence="10">
    <location>
        <begin position="63"/>
        <end position="189"/>
    </location>
</feature>
<evidence type="ECO:0000256" key="1">
    <source>
        <dbReference type="ARBA" id="ARBA00001947"/>
    </source>
</evidence>
<organism evidence="12 13">
    <name type="scientific">Qipengyuania spongiae</name>
    <dbReference type="NCBI Taxonomy" id="2909673"/>
    <lineage>
        <taxon>Bacteria</taxon>
        <taxon>Pseudomonadati</taxon>
        <taxon>Pseudomonadota</taxon>
        <taxon>Alphaproteobacteria</taxon>
        <taxon>Sphingomonadales</taxon>
        <taxon>Erythrobacteraceae</taxon>
        <taxon>Qipengyuania</taxon>
    </lineage>
</organism>
<dbReference type="InterPro" id="IPR001431">
    <property type="entry name" value="Pept_M16_Zn_BS"/>
</dbReference>
<evidence type="ECO:0000313" key="13">
    <source>
        <dbReference type="Proteomes" id="UP001065265"/>
    </source>
</evidence>
<dbReference type="PANTHER" id="PTHR43690">
    <property type="entry name" value="NARDILYSIN"/>
    <property type="match status" value="1"/>
</dbReference>
<dbReference type="Pfam" id="PF00675">
    <property type="entry name" value="Peptidase_M16"/>
    <property type="match status" value="1"/>
</dbReference>
<dbReference type="EMBL" id="CP092471">
    <property type="protein sequence ID" value="UVI38362.1"/>
    <property type="molecule type" value="Genomic_DNA"/>
</dbReference>
<evidence type="ECO:0000313" key="12">
    <source>
        <dbReference type="EMBL" id="UVI38362.1"/>
    </source>
</evidence>
<keyword evidence="9" id="KW-0732">Signal</keyword>
<dbReference type="PANTHER" id="PTHR43690:SF17">
    <property type="entry name" value="PROTEIN YHJJ"/>
    <property type="match status" value="1"/>
</dbReference>
<dbReference type="Gene3D" id="3.30.830.10">
    <property type="entry name" value="Metalloenzyme, LuxS/M16 peptidase-like"/>
    <property type="match status" value="4"/>
</dbReference>
<sequence>MILKFFGHCALPITLVAAPLCAEEAPGGTFAGWDPAQWDLEDSEFRPEDGWHFGVLDNGLRYIVRRNARPEGTALVRMEIDAGSLDEREDERGFAHFVEHMAFNGSTNVPEGEMIKLLEREGLAFGADTNASTGFDRTQYKLDLPRADAKLLDTALMLMRETASELTFAGEAVEREKGVILSERRVRNNYSLKNTLDGFEFAYPEARLTQRLPIGLPETISAADAAGVRAFWEREYVPADTVVVVVGDFDPADVEALIRARFADWRPAPTAEPATAGPIDPDLGGQTDIYLDPALPETVTLMRHAEWRDRPDTLAERSANLLRTVGNRILARRIQRLTRQENPPFRGAQYAASDVFEAARTGQLAVVTETGRWREGLAAAIAEWRRALEYGFGEAEVAEQVANIRTSFENAAANAATRSNADFVAQAFRIAHGDNVPDSPADTLARFEAQADAITPQAVLAAMREEAIALDNPLIRFTGSVAPEGGEAALRAAVVEDFAAPVAEPETGDATAFAYTDFGTPGRVVADQRSAELGIRTLRFANGVMLNLKRTDLEDDRVWVRMNLDGGKMLESRDDPLAVELAPLLPSGGLGKHSRDELQTILAGRSVGGSFVAGNETFVAGAITTPRDLELQLQFLTASLTDPGYRSEGLGPWRAGLDSFFARLGKTPASALSEGLGPILSDEDPRFTRQPIEAYRALDYAQLRTEIADRLANGALEIAIVGDIDEDAAIAMVARTFGALPQREAEFRDYPGAPRTRGFTADRSLRVLTHEGEADQALVRLVWPTTDNDDWDLTSRLTLLERVARLALTEKLREELGQTYSPSADSSQSSTYEDYGTFSMQAEVDAGQLEEARQAMVETAEALRGGTIDADLVERARRPLIESLDNRLKRNAGWLAVVDRAQSRPEDTARFLGARERQLSITPAELTELARTYLAPEDAVTITVVPEAGS</sequence>
<evidence type="ECO:0000259" key="10">
    <source>
        <dbReference type="Pfam" id="PF00675"/>
    </source>
</evidence>
<feature type="signal peptide" evidence="9">
    <location>
        <begin position="1"/>
        <end position="22"/>
    </location>
</feature>
<keyword evidence="3" id="KW-0645">Protease</keyword>
<dbReference type="Pfam" id="PF05193">
    <property type="entry name" value="Peptidase_M16_C"/>
    <property type="match status" value="2"/>
</dbReference>
<evidence type="ECO:0000256" key="5">
    <source>
        <dbReference type="ARBA" id="ARBA00022801"/>
    </source>
</evidence>
<reference evidence="12" key="1">
    <citation type="submission" date="2022-02" db="EMBL/GenBank/DDBJ databases">
        <title>Qipengyuania spongiae sp. nov., isolated from marine sponge.</title>
        <authorList>
            <person name="Li Z."/>
            <person name="Zhang M."/>
        </authorList>
    </citation>
    <scope>NUCLEOTIDE SEQUENCE</scope>
    <source>
        <strain evidence="12">PHS-Z21</strain>
    </source>
</reference>
<keyword evidence="7" id="KW-0482">Metalloprotease</keyword>
<dbReference type="InterPro" id="IPR011249">
    <property type="entry name" value="Metalloenz_LuxS/M16"/>
</dbReference>
<evidence type="ECO:0000256" key="2">
    <source>
        <dbReference type="ARBA" id="ARBA00007261"/>
    </source>
</evidence>
<dbReference type="SUPFAM" id="SSF63411">
    <property type="entry name" value="LuxS/MPP-like metallohydrolase"/>
    <property type="match status" value="3"/>
</dbReference>
<evidence type="ECO:0000256" key="6">
    <source>
        <dbReference type="ARBA" id="ARBA00022833"/>
    </source>
</evidence>
<keyword evidence="4" id="KW-0479">Metal-binding</keyword>
<keyword evidence="6" id="KW-0862">Zinc</keyword>
<comment type="similarity">
    <text evidence="2 8">Belongs to the peptidase M16 family.</text>
</comment>
<dbReference type="InterPro" id="IPR050626">
    <property type="entry name" value="Peptidase_M16"/>
</dbReference>